<evidence type="ECO:0000256" key="2">
    <source>
        <dbReference type="ARBA" id="ARBA00023315"/>
    </source>
</evidence>
<sequence>MITIREETFRDVEAREKLLDACFGQERFQKTCERLREGRVPAEGLSLVIERDGAIIGTVRLWHVSARPNRPALMLGPIAIDPSCQGLGLGAKLMREALKRAAAQGHAAVLLVGDAPYYQRFGFSTEATRSLWMPGPYERGRFLALELQAGALDGARGLVSATGMLEQKPDLAALVAAAAQGNWAWAGRAA</sequence>
<dbReference type="Proteomes" id="UP000321085">
    <property type="component" value="Unassembled WGS sequence"/>
</dbReference>
<gene>
    <name evidence="4" type="ORF">MAE02_11170</name>
</gene>
<dbReference type="EMBL" id="BJYU01000009">
    <property type="protein sequence ID" value="GEO13421.1"/>
    <property type="molecule type" value="Genomic_DNA"/>
</dbReference>
<evidence type="ECO:0000313" key="5">
    <source>
        <dbReference type="Proteomes" id="UP000321085"/>
    </source>
</evidence>
<dbReference type="PANTHER" id="PTHR43877:SF1">
    <property type="entry name" value="ACETYLTRANSFERASE"/>
    <property type="match status" value="1"/>
</dbReference>
<dbReference type="Pfam" id="PF00583">
    <property type="entry name" value="Acetyltransf_1"/>
    <property type="match status" value="1"/>
</dbReference>
<dbReference type="InterPro" id="IPR016181">
    <property type="entry name" value="Acyl_CoA_acyltransferase"/>
</dbReference>
<reference evidence="4 5" key="1">
    <citation type="submission" date="2019-07" db="EMBL/GenBank/DDBJ databases">
        <title>Whole genome shotgun sequence of Microvirga aerophila NBRC 106136.</title>
        <authorList>
            <person name="Hosoyama A."/>
            <person name="Uohara A."/>
            <person name="Ohji S."/>
            <person name="Ichikawa N."/>
        </authorList>
    </citation>
    <scope>NUCLEOTIDE SEQUENCE [LARGE SCALE GENOMIC DNA]</scope>
    <source>
        <strain evidence="4 5">NBRC 106136</strain>
    </source>
</reference>
<dbReference type="SUPFAM" id="SSF55729">
    <property type="entry name" value="Acyl-CoA N-acyltransferases (Nat)"/>
    <property type="match status" value="1"/>
</dbReference>
<keyword evidence="1 4" id="KW-0808">Transferase</keyword>
<feature type="domain" description="N-acetyltransferase" evidence="3">
    <location>
        <begin position="2"/>
        <end position="144"/>
    </location>
</feature>
<keyword evidence="5" id="KW-1185">Reference proteome</keyword>
<dbReference type="CDD" id="cd04301">
    <property type="entry name" value="NAT_SF"/>
    <property type="match status" value="1"/>
</dbReference>
<dbReference type="PANTHER" id="PTHR43877">
    <property type="entry name" value="AMINOALKYLPHOSPHONATE N-ACETYLTRANSFERASE-RELATED-RELATED"/>
    <property type="match status" value="1"/>
</dbReference>
<dbReference type="InterPro" id="IPR000182">
    <property type="entry name" value="GNAT_dom"/>
</dbReference>
<protein>
    <submittedName>
        <fullName evidence="4">GCN5 family N-acetyltransferase</fullName>
    </submittedName>
</protein>
<accession>A0A512BN83</accession>
<dbReference type="AlphaFoldDB" id="A0A512BN83"/>
<evidence type="ECO:0000256" key="1">
    <source>
        <dbReference type="ARBA" id="ARBA00022679"/>
    </source>
</evidence>
<dbReference type="Gene3D" id="3.40.630.30">
    <property type="match status" value="1"/>
</dbReference>
<organism evidence="4 5">
    <name type="scientific">Microvirga aerophila</name>
    <dbReference type="NCBI Taxonomy" id="670291"/>
    <lineage>
        <taxon>Bacteria</taxon>
        <taxon>Pseudomonadati</taxon>
        <taxon>Pseudomonadota</taxon>
        <taxon>Alphaproteobacteria</taxon>
        <taxon>Hyphomicrobiales</taxon>
        <taxon>Methylobacteriaceae</taxon>
        <taxon>Microvirga</taxon>
    </lineage>
</organism>
<keyword evidence="2" id="KW-0012">Acyltransferase</keyword>
<evidence type="ECO:0000259" key="3">
    <source>
        <dbReference type="PROSITE" id="PS51186"/>
    </source>
</evidence>
<name>A0A512BN83_9HYPH</name>
<dbReference type="PROSITE" id="PS51186">
    <property type="entry name" value="GNAT"/>
    <property type="match status" value="1"/>
</dbReference>
<evidence type="ECO:0000313" key="4">
    <source>
        <dbReference type="EMBL" id="GEO13421.1"/>
    </source>
</evidence>
<dbReference type="RefSeq" id="WP_114184820.1">
    <property type="nucleotide sequence ID" value="NZ_BJYU01000009.1"/>
</dbReference>
<comment type="caution">
    <text evidence="4">The sequence shown here is derived from an EMBL/GenBank/DDBJ whole genome shotgun (WGS) entry which is preliminary data.</text>
</comment>
<dbReference type="OrthoDB" id="9815099at2"/>
<dbReference type="InterPro" id="IPR050832">
    <property type="entry name" value="Bact_Acetyltransf"/>
</dbReference>
<proteinExistence type="predicted"/>
<dbReference type="GO" id="GO:0016747">
    <property type="term" value="F:acyltransferase activity, transferring groups other than amino-acyl groups"/>
    <property type="evidence" value="ECO:0007669"/>
    <property type="project" value="InterPro"/>
</dbReference>